<comment type="miscellaneous">
    <text evidence="3">The reaction proceeds via a thioester-linked acyl-enzyme intermediate.</text>
</comment>
<comment type="similarity">
    <text evidence="3">Belongs to the octanoyltransferase LipL family.</text>
</comment>
<dbReference type="EC" id="2.3.1.204" evidence="3"/>
<accession>A0A4U7I127</accession>
<evidence type="ECO:0000259" key="4">
    <source>
        <dbReference type="PROSITE" id="PS51733"/>
    </source>
</evidence>
<dbReference type="CDD" id="cd16443">
    <property type="entry name" value="LplA"/>
    <property type="match status" value="1"/>
</dbReference>
<comment type="catalytic activity">
    <reaction evidence="3">
        <text>N(6)-octanoyl-L-lysyl-[glycine-cleavage complex H protein] + L-lysyl-[lipoyl-carrier protein] = N(6)-octanoyl-L-lysyl-[lipoyl-carrier protein] + L-lysyl-[glycine-cleavage complex H protein]</text>
        <dbReference type="Rhea" id="RHEA:20213"/>
        <dbReference type="Rhea" id="RHEA-COMP:10500"/>
        <dbReference type="Rhea" id="RHEA-COMP:10501"/>
        <dbReference type="Rhea" id="RHEA-COMP:10503"/>
        <dbReference type="Rhea" id="RHEA-COMP:10504"/>
        <dbReference type="ChEBI" id="CHEBI:29969"/>
        <dbReference type="ChEBI" id="CHEBI:78809"/>
        <dbReference type="EC" id="2.3.1.204"/>
    </reaction>
</comment>
<dbReference type="Proteomes" id="UP000325300">
    <property type="component" value="Unassembled WGS sequence"/>
</dbReference>
<feature type="domain" description="BPL/LPL catalytic" evidence="4">
    <location>
        <begin position="45"/>
        <end position="233"/>
    </location>
</feature>
<dbReference type="AlphaFoldDB" id="A0A4U7I127"/>
<keyword evidence="1 3" id="KW-0808">Transferase</keyword>
<dbReference type="OMA" id="VQIYLCI"/>
<dbReference type="InterPro" id="IPR024897">
    <property type="entry name" value="LipL"/>
</dbReference>
<dbReference type="HAMAP" id="MF_02119">
    <property type="entry name" value="LipL"/>
    <property type="match status" value="1"/>
</dbReference>
<evidence type="ECO:0000256" key="3">
    <source>
        <dbReference type="HAMAP-Rule" id="MF_02119"/>
    </source>
</evidence>
<dbReference type="EMBL" id="SJLL01000004">
    <property type="protein sequence ID" value="TYK99887.1"/>
    <property type="molecule type" value="Genomic_DNA"/>
</dbReference>
<evidence type="ECO:0000256" key="1">
    <source>
        <dbReference type="ARBA" id="ARBA00022679"/>
    </source>
</evidence>
<dbReference type="GO" id="GO:0009107">
    <property type="term" value="P:lipoate biosynthetic process"/>
    <property type="evidence" value="ECO:0007669"/>
    <property type="project" value="UniProtKB-UniRule"/>
</dbReference>
<dbReference type="Pfam" id="PF21948">
    <property type="entry name" value="LplA-B_cat"/>
    <property type="match status" value="1"/>
</dbReference>
<dbReference type="InterPro" id="IPR050664">
    <property type="entry name" value="Octanoyltrans_LipM/LipL"/>
</dbReference>
<dbReference type="EMBL" id="SJLI01000001">
    <property type="protein sequence ID" value="TYK95568.1"/>
    <property type="molecule type" value="Genomic_DNA"/>
</dbReference>
<comment type="caution">
    <text evidence="5">The sequence shown here is derived from an EMBL/GenBank/DDBJ whole genome shotgun (WGS) entry which is preliminary data.</text>
</comment>
<dbReference type="GO" id="GO:0016874">
    <property type="term" value="F:ligase activity"/>
    <property type="evidence" value="ECO:0007669"/>
    <property type="project" value="UniProtKB-KW"/>
</dbReference>
<comment type="function">
    <text evidence="3">Catalyzes the amidotransfer (transamidation) of the octanoyl moiety from octanoyl-GcvH to the lipoyl domain of the E2 subunit of lipoate-dependent enzymes.</text>
</comment>
<dbReference type="SUPFAM" id="SSF55681">
    <property type="entry name" value="Class II aaRS and biotin synthetases"/>
    <property type="match status" value="1"/>
</dbReference>
<proteinExistence type="inferred from homology"/>
<dbReference type="PANTHER" id="PTHR43679:SF2">
    <property type="entry name" value="OCTANOYL-[GCVH]:PROTEIN N-OCTANOYLTRANSFERASE"/>
    <property type="match status" value="1"/>
</dbReference>
<dbReference type="InterPro" id="IPR004143">
    <property type="entry name" value="BPL_LPL_catalytic"/>
</dbReference>
<dbReference type="Proteomes" id="UP000324058">
    <property type="component" value="Unassembled WGS sequence"/>
</dbReference>
<dbReference type="InterPro" id="IPR045864">
    <property type="entry name" value="aa-tRNA-synth_II/BPL/LPL"/>
</dbReference>
<organism evidence="5 8">
    <name type="scientific">Streptococcus pyogenes</name>
    <dbReference type="NCBI Taxonomy" id="1314"/>
    <lineage>
        <taxon>Bacteria</taxon>
        <taxon>Bacillati</taxon>
        <taxon>Bacillota</taxon>
        <taxon>Bacilli</taxon>
        <taxon>Lactobacillales</taxon>
        <taxon>Streptococcaceae</taxon>
        <taxon>Streptococcus</taxon>
    </lineage>
</organism>
<dbReference type="GO" id="GO:0009249">
    <property type="term" value="P:protein lipoylation"/>
    <property type="evidence" value="ECO:0007669"/>
    <property type="project" value="UniProtKB-UniRule"/>
</dbReference>
<protein>
    <recommendedName>
        <fullName evidence="3">Octanoyl-[GcvH]:protein N-octanoyltransferase</fullName>
        <ecNumber evidence="3">2.3.1.204</ecNumber>
    </recommendedName>
    <alternativeName>
        <fullName evidence="3">Octanoyl-[GcvH]:E2 amidotransferase</fullName>
    </alternativeName>
</protein>
<comment type="pathway">
    <text evidence="3">Protein modification; protein lipoylation via endogenous pathway; protein N(6)-(lipoyl)lysine from octanoyl-[acyl-carrier-protein].</text>
</comment>
<dbReference type="Gene3D" id="3.30.930.10">
    <property type="entry name" value="Bira Bifunctional Protein, Domain 2"/>
    <property type="match status" value="1"/>
</dbReference>
<keyword evidence="5" id="KW-0436">Ligase</keyword>
<name>A0A4U7I127_STRPY</name>
<feature type="active site" description="Acyl-thioester intermediate" evidence="3">
    <location>
        <position position="153"/>
    </location>
</feature>
<sequence>MKGRIVITIRDLASLPIFVYGDGNKKVPGALSPFVWTEVFLKTINQEPNQLILHIWPMTRTVILGMLDRQLPYFELAKTEIGNNGYVPVTRNIGGLAVVADDGILNFSLVIPDHFSESISISNAYLIMVDVIRESFSDYYQRIEYHEIKNSYCPGNFDLSIAGRKFAGIAQRRIKKGIVVSIYLSVCGDQAARGQLIKDFYEAGTQGEVTKVNYPQIDPECMATLSELLETPFTVAEVLERLRLTLRQLGFSLTEKSPDQALLTNFDAVYERMQLEVVRKEGK</sequence>
<evidence type="ECO:0000313" key="7">
    <source>
        <dbReference type="Proteomes" id="UP000324058"/>
    </source>
</evidence>
<evidence type="ECO:0000313" key="6">
    <source>
        <dbReference type="EMBL" id="TYK99887.1"/>
    </source>
</evidence>
<evidence type="ECO:0000313" key="8">
    <source>
        <dbReference type="Proteomes" id="UP000325300"/>
    </source>
</evidence>
<keyword evidence="2 3" id="KW-0012">Acyltransferase</keyword>
<feature type="site" description="Lowers pKa of active site Cys" evidence="3">
    <location>
        <position position="165"/>
    </location>
</feature>
<evidence type="ECO:0000256" key="2">
    <source>
        <dbReference type="ARBA" id="ARBA00023315"/>
    </source>
</evidence>
<dbReference type="STRING" id="1314.SD89_04650"/>
<dbReference type="PANTHER" id="PTHR43679">
    <property type="entry name" value="OCTANOYLTRANSFERASE LIPM-RELATED"/>
    <property type="match status" value="1"/>
</dbReference>
<dbReference type="GO" id="GO:0033819">
    <property type="term" value="F:lipoyl(octanoyl) transferase activity"/>
    <property type="evidence" value="ECO:0007669"/>
    <property type="project" value="InterPro"/>
</dbReference>
<reference evidence="7 8" key="1">
    <citation type="submission" date="2019-02" db="EMBL/GenBank/DDBJ databases">
        <title>Novel genomic isolates of S. pyogenes and S. dysgalactiae subsp. equisimilis associated to necrotising fasciitis (NSTI).</title>
        <authorList>
            <person name="Barrantes I."/>
        </authorList>
    </citation>
    <scope>NUCLEOTIDE SEQUENCE [LARGE SCALE GENOMIC DNA]</scope>
    <source>
        <strain evidence="6 7">SPY2028</strain>
        <strain evidence="5 8">SPY5003</strain>
    </source>
</reference>
<dbReference type="OrthoDB" id="2080934at2"/>
<gene>
    <name evidence="3" type="primary">lipL</name>
    <name evidence="6" type="ORF">E0F66_05095</name>
    <name evidence="5" type="ORF">E0F67_00475</name>
</gene>
<evidence type="ECO:0000313" key="5">
    <source>
        <dbReference type="EMBL" id="TYK95568.1"/>
    </source>
</evidence>
<dbReference type="PROSITE" id="PS51733">
    <property type="entry name" value="BPL_LPL_CATALYTIC"/>
    <property type="match status" value="1"/>
</dbReference>